<dbReference type="PROSITE" id="PS51724">
    <property type="entry name" value="SPOR"/>
    <property type="match status" value="1"/>
</dbReference>
<evidence type="ECO:0000313" key="3">
    <source>
        <dbReference type="EMBL" id="MFC4633678.1"/>
    </source>
</evidence>
<dbReference type="InterPro" id="IPR036680">
    <property type="entry name" value="SPOR-like_sf"/>
</dbReference>
<dbReference type="RefSeq" id="WP_379977897.1">
    <property type="nucleotide sequence ID" value="NZ_JBHSFV010000003.1"/>
</dbReference>
<dbReference type="SUPFAM" id="SSF110997">
    <property type="entry name" value="Sporulation related repeat"/>
    <property type="match status" value="1"/>
</dbReference>
<keyword evidence="1" id="KW-0732">Signal</keyword>
<dbReference type="Proteomes" id="UP001596043">
    <property type="component" value="Unassembled WGS sequence"/>
</dbReference>
<name>A0ABV9HVZ1_9FLAO</name>
<organism evidence="3 4">
    <name type="scientific">Dokdonia ponticola</name>
    <dbReference type="NCBI Taxonomy" id="2041041"/>
    <lineage>
        <taxon>Bacteria</taxon>
        <taxon>Pseudomonadati</taxon>
        <taxon>Bacteroidota</taxon>
        <taxon>Flavobacteriia</taxon>
        <taxon>Flavobacteriales</taxon>
        <taxon>Flavobacteriaceae</taxon>
        <taxon>Dokdonia</taxon>
    </lineage>
</organism>
<proteinExistence type="predicted"/>
<protein>
    <submittedName>
        <fullName evidence="3">SPOR domain-containing protein</fullName>
    </submittedName>
</protein>
<feature type="chain" id="PRO_5046202669" evidence="1">
    <location>
        <begin position="19"/>
        <end position="532"/>
    </location>
</feature>
<evidence type="ECO:0000259" key="2">
    <source>
        <dbReference type="PROSITE" id="PS51724"/>
    </source>
</evidence>
<feature type="signal peptide" evidence="1">
    <location>
        <begin position="1"/>
        <end position="18"/>
    </location>
</feature>
<reference evidence="4" key="1">
    <citation type="journal article" date="2019" name="Int. J. Syst. Evol. Microbiol.">
        <title>The Global Catalogue of Microorganisms (GCM) 10K type strain sequencing project: providing services to taxonomists for standard genome sequencing and annotation.</title>
        <authorList>
            <consortium name="The Broad Institute Genomics Platform"/>
            <consortium name="The Broad Institute Genome Sequencing Center for Infectious Disease"/>
            <person name="Wu L."/>
            <person name="Ma J."/>
        </authorList>
    </citation>
    <scope>NUCLEOTIDE SEQUENCE [LARGE SCALE GENOMIC DNA]</scope>
    <source>
        <strain evidence="4">YJ-61-S</strain>
    </source>
</reference>
<accession>A0ABV9HVZ1</accession>
<comment type="caution">
    <text evidence="3">The sequence shown here is derived from an EMBL/GenBank/DDBJ whole genome shotgun (WGS) entry which is preliminary data.</text>
</comment>
<dbReference type="EMBL" id="JBHSFV010000003">
    <property type="protein sequence ID" value="MFC4633678.1"/>
    <property type="molecule type" value="Genomic_DNA"/>
</dbReference>
<feature type="domain" description="SPOR" evidence="2">
    <location>
        <begin position="451"/>
        <end position="528"/>
    </location>
</feature>
<gene>
    <name evidence="3" type="ORF">ACFO3O_07155</name>
</gene>
<evidence type="ECO:0000256" key="1">
    <source>
        <dbReference type="SAM" id="SignalP"/>
    </source>
</evidence>
<keyword evidence="4" id="KW-1185">Reference proteome</keyword>
<dbReference type="Pfam" id="PF05036">
    <property type="entry name" value="SPOR"/>
    <property type="match status" value="1"/>
</dbReference>
<dbReference type="InterPro" id="IPR007730">
    <property type="entry name" value="SPOR-like_dom"/>
</dbReference>
<evidence type="ECO:0000313" key="4">
    <source>
        <dbReference type="Proteomes" id="UP001596043"/>
    </source>
</evidence>
<dbReference type="Gene3D" id="3.30.70.1070">
    <property type="entry name" value="Sporulation related repeat"/>
    <property type="match status" value="1"/>
</dbReference>
<sequence>MRLFLIPISLLFTIVLSAQNSKEFTRVNEFYIHGNTQVIGNNNVSKHQNKATGDKSGVNDGTKMKYVDIDENSSTFNSSSANLTIPEDTTLKYAALYWTATYPTEKGTKVAKGRRYVYKANGEPTKDIQEIQFKVPGGNYMPLRGELVYDGKQGTVKGITSSRPYTCYKDITDIIKNNQTINGTYTVANIPVTQGYISGGSAAGWMLYVIYEREQDPLQYITTYQGFNHIDKKGVDIDFGNFKASEKAETQTAITISALEGDLTLKKDQIAIYYPKEKKFVTLDNDVRASNNFFNSSITIDNFYFTDRTPNSKNTLGFDIAKITIPNAINESIATSASGFKLQFKTREDRYYVYFAAFQTTLNETFYQDVTTTADLDANSKEQEVAEETVPETVTETTPKEAVEDTRPVIVKEDLVIQEKQIEVKTTPKKETEIIDNTTATISDKKPTKTTDVLKGYHIISNVFSSEENAEKWVKKLEAKNIKSMTFKGPKNNLYYVSIGNNESLTVVREELKQIRQDEDLKDAWVFKINSK</sequence>